<gene>
    <name evidence="3" type="ORF">ECRASSUSDP1_LOCUS26813</name>
</gene>
<dbReference type="InterPro" id="IPR036397">
    <property type="entry name" value="RNaseH_sf"/>
</dbReference>
<evidence type="ECO:0000259" key="2">
    <source>
        <dbReference type="SMART" id="SM00474"/>
    </source>
</evidence>
<dbReference type="SMART" id="SM00474">
    <property type="entry name" value="35EXOc"/>
    <property type="match status" value="1"/>
</dbReference>
<dbReference type="InterPro" id="IPR012337">
    <property type="entry name" value="RNaseH-like_sf"/>
</dbReference>
<protein>
    <recommendedName>
        <fullName evidence="2">3'-5' exonuclease domain-containing protein</fullName>
    </recommendedName>
</protein>
<evidence type="ECO:0000313" key="3">
    <source>
        <dbReference type="EMBL" id="CAI2385260.1"/>
    </source>
</evidence>
<feature type="region of interest" description="Disordered" evidence="1">
    <location>
        <begin position="601"/>
        <end position="622"/>
    </location>
</feature>
<dbReference type="InterPro" id="IPR002562">
    <property type="entry name" value="3'-5'_exonuclease_dom"/>
</dbReference>
<feature type="compositionally biased region" description="Polar residues" evidence="1">
    <location>
        <begin position="603"/>
        <end position="614"/>
    </location>
</feature>
<dbReference type="GO" id="GO:0003676">
    <property type="term" value="F:nucleic acid binding"/>
    <property type="evidence" value="ECO:0007669"/>
    <property type="project" value="InterPro"/>
</dbReference>
<dbReference type="Proteomes" id="UP001295684">
    <property type="component" value="Unassembled WGS sequence"/>
</dbReference>
<sequence length="726" mass="85266">MKIQSKLQLIKDTIEDYFTDIPDILEEHIVFKCLQLENDEEVKEYFDAHKEDHPYDSYIVFVVNILMGKYFFGELPKDKLGLLLDSIVLLRTYLKIDDLQEDTKRFIDICWKSLDVYTLKLFINSAAQFYIIGKPSFINKSEQYNLDELPAYCRTLENEREEYPKLIELVYKFDLFDLEIDWENFIGEVIRSKAQNYLSQLTTLVRYKQELADTCIRELSTPMLAKYAANMIENFGKDIKEYPQVIDYLQMNALRYYLTRYFKGELALWQVEDLLLETDNASKSSILQENIPENQCAQPMICKLVEQLTKKYNTKYHRAAKALMIRNGIESKQFLDEEAYEKIESVKITKKDLEIDCIKDEFAPISTDDCDQEDLMRLPSRVKTMIIDHESQLEFPIDINESRSPKDILESAEILGIDCEWRPPITRFDAKGVALIQIASREVVFLIDIIALKDSAKLDQILTKIFTSETTIVGMDFRNDMKEIGLRIRGPTNITEEEEKIQEGFWQRIHNFYDISTVFKNYSNQKSSKLSDIAESLLHKKICKGEQISNWERRPLRKSQMHYAAVDAYILIQLFDTLKEKLEENERTILEFSQDLTEIIKTRSPSSQKGNQRTPQKKKVEKEIKIPSGPKIFMSDSLSEPKEEKVLKFYNDPMMKNLHRILLHFGFDSIVCPHKIRKNKIVDDGEQIVTEERIFVTKSPSRFKQHFDKESVLINSKYRYDSQIIC</sequence>
<dbReference type="GO" id="GO:0008408">
    <property type="term" value="F:3'-5' exonuclease activity"/>
    <property type="evidence" value="ECO:0007669"/>
    <property type="project" value="InterPro"/>
</dbReference>
<dbReference type="Gene3D" id="3.30.420.10">
    <property type="entry name" value="Ribonuclease H-like superfamily/Ribonuclease H"/>
    <property type="match status" value="1"/>
</dbReference>
<keyword evidence="4" id="KW-1185">Reference proteome</keyword>
<accession>A0AAD1Y5P5</accession>
<dbReference type="PANTHER" id="PTHR47765:SF2">
    <property type="entry name" value="EXONUCLEASE MUT-7 HOMOLOG"/>
    <property type="match status" value="1"/>
</dbReference>
<dbReference type="SUPFAM" id="SSF53098">
    <property type="entry name" value="Ribonuclease H-like"/>
    <property type="match status" value="1"/>
</dbReference>
<dbReference type="InterPro" id="IPR052408">
    <property type="entry name" value="Exonuclease_MUT-7-like"/>
</dbReference>
<dbReference type="GO" id="GO:0006139">
    <property type="term" value="P:nucleobase-containing compound metabolic process"/>
    <property type="evidence" value="ECO:0007669"/>
    <property type="project" value="InterPro"/>
</dbReference>
<comment type="caution">
    <text evidence="3">The sequence shown here is derived from an EMBL/GenBank/DDBJ whole genome shotgun (WGS) entry which is preliminary data.</text>
</comment>
<dbReference type="AlphaFoldDB" id="A0AAD1Y5P5"/>
<dbReference type="Pfam" id="PF01612">
    <property type="entry name" value="DNA_pol_A_exo1"/>
    <property type="match status" value="1"/>
</dbReference>
<evidence type="ECO:0000313" key="4">
    <source>
        <dbReference type="Proteomes" id="UP001295684"/>
    </source>
</evidence>
<name>A0AAD1Y5P5_EUPCR</name>
<dbReference type="PANTHER" id="PTHR47765">
    <property type="entry name" value="3'-5' EXONUCLEASE DOMAIN-CONTAINING PROTEIN"/>
    <property type="match status" value="1"/>
</dbReference>
<evidence type="ECO:0000256" key="1">
    <source>
        <dbReference type="SAM" id="MobiDB-lite"/>
    </source>
</evidence>
<organism evidence="3 4">
    <name type="scientific">Euplotes crassus</name>
    <dbReference type="NCBI Taxonomy" id="5936"/>
    <lineage>
        <taxon>Eukaryota</taxon>
        <taxon>Sar</taxon>
        <taxon>Alveolata</taxon>
        <taxon>Ciliophora</taxon>
        <taxon>Intramacronucleata</taxon>
        <taxon>Spirotrichea</taxon>
        <taxon>Hypotrichia</taxon>
        <taxon>Euplotida</taxon>
        <taxon>Euplotidae</taxon>
        <taxon>Moneuplotes</taxon>
    </lineage>
</organism>
<reference evidence="3" key="1">
    <citation type="submission" date="2023-07" db="EMBL/GenBank/DDBJ databases">
        <authorList>
            <consortium name="AG Swart"/>
            <person name="Singh M."/>
            <person name="Singh A."/>
            <person name="Seah K."/>
            <person name="Emmerich C."/>
        </authorList>
    </citation>
    <scope>NUCLEOTIDE SEQUENCE</scope>
    <source>
        <strain evidence="3">DP1</strain>
    </source>
</reference>
<dbReference type="EMBL" id="CAMPGE010027645">
    <property type="protein sequence ID" value="CAI2385260.1"/>
    <property type="molecule type" value="Genomic_DNA"/>
</dbReference>
<feature type="domain" description="3'-5' exonuclease" evidence="2">
    <location>
        <begin position="396"/>
        <end position="583"/>
    </location>
</feature>
<proteinExistence type="predicted"/>